<dbReference type="Pfam" id="PF05569">
    <property type="entry name" value="Peptidase_M56"/>
    <property type="match status" value="1"/>
</dbReference>
<feature type="transmembrane region" description="Helical" evidence="1">
    <location>
        <begin position="6"/>
        <end position="28"/>
    </location>
</feature>
<dbReference type="InterPro" id="IPR008756">
    <property type="entry name" value="Peptidase_M56"/>
</dbReference>
<accession>A0ABS3WEL0</accession>
<dbReference type="CDD" id="cd07341">
    <property type="entry name" value="M56_BlaR1_MecR1_like"/>
    <property type="match status" value="1"/>
</dbReference>
<feature type="transmembrane region" description="Helical" evidence="1">
    <location>
        <begin position="40"/>
        <end position="58"/>
    </location>
</feature>
<feature type="transmembrane region" description="Helical" evidence="1">
    <location>
        <begin position="137"/>
        <end position="160"/>
    </location>
</feature>
<keyword evidence="1" id="KW-0812">Transmembrane</keyword>
<keyword evidence="4" id="KW-1185">Reference proteome</keyword>
<evidence type="ECO:0000259" key="2">
    <source>
        <dbReference type="Pfam" id="PF05569"/>
    </source>
</evidence>
<evidence type="ECO:0000313" key="3">
    <source>
        <dbReference type="EMBL" id="MBO7746713.1"/>
    </source>
</evidence>
<proteinExistence type="predicted"/>
<comment type="caution">
    <text evidence="3">The sequence shown here is derived from an EMBL/GenBank/DDBJ whole genome shotgun (WGS) entry which is preliminary data.</text>
</comment>
<sequence length="729" mass="82832">MKVLESVFSLLFAASLASTVIALILLLIRGLLHKYLKPRVVHLLWFLMLIKLLLPIAPQSPISLFNVMPQSSLMEWNLGQTSRQPAPFTKTGAGSEVQSNDFDGKKHELAPNPGDVPRISAITHSSQDYSPRTANGLTWLSIGSLIWLAGLLCLGGYYLFSILLFRGRVGNSLPIEDAEVLAVLEACKRKLNIKKRIVAYETSRLGSPCLYGLWKPRIYLPEDIGTIADSIQLTHILMHELIHYKRKDLWFNSLWILSIGLHWYNPFVWLSLRKMKVDQEVACDSSVLEALGEHEARSYGMTLLMLSRLFRQFSPRINQSHFGDGKHEAKRRIMMIAKFKKDSYKLSAAAILFVLVLSSILLTNATDARKGTESAVAVQATNLGLDLYPIYNDSFRWFHSLGRALDFPKYAFKVPDYLPEGYRFENVLYYRNFTRPNDADLIDVASITFVANFGQKNEQTIEIKASKGNGNLLEHNQLRGAHFQRANETPEYRQEAVTISDVKGILFTDKRRYKQRPETGKSFYWQDGGVSYTIDYYSEHMSQDELAKMVQSFVFPQQVQHVRYDGEGNSFPLYDEEDLLAAKNVLGFKMKIPLELSGLQLSGSIMLRAGDQNTGYAFRQETDALWTTYSAPNDSSSYDINDTLLLYQSKDPLFDTSKLSLTRKLELGGVEITAYEDNNHVYFPSGTEVNFPYYLWKQDDVYYTAVFSGIDKQKYQEDSLNAIISTSGQ</sequence>
<dbReference type="RefSeq" id="WP_208849462.1">
    <property type="nucleotide sequence ID" value="NZ_JAGGDJ010000022.1"/>
</dbReference>
<protein>
    <recommendedName>
        <fullName evidence="2">Peptidase M56 domain-containing protein</fullName>
    </recommendedName>
</protein>
<dbReference type="PANTHER" id="PTHR34978:SF3">
    <property type="entry name" value="SLR0241 PROTEIN"/>
    <property type="match status" value="1"/>
</dbReference>
<evidence type="ECO:0000313" key="4">
    <source>
        <dbReference type="Proteomes" id="UP000670947"/>
    </source>
</evidence>
<keyword evidence="1" id="KW-0472">Membrane</keyword>
<dbReference type="InterPro" id="IPR052173">
    <property type="entry name" value="Beta-lactam_resp_regulator"/>
</dbReference>
<gene>
    <name evidence="3" type="ORF">I8J29_21070</name>
</gene>
<dbReference type="Proteomes" id="UP000670947">
    <property type="component" value="Unassembled WGS sequence"/>
</dbReference>
<evidence type="ECO:0000256" key="1">
    <source>
        <dbReference type="SAM" id="Phobius"/>
    </source>
</evidence>
<feature type="domain" description="Peptidase M56" evidence="2">
    <location>
        <begin position="11"/>
        <end position="336"/>
    </location>
</feature>
<keyword evidence="1" id="KW-1133">Transmembrane helix</keyword>
<reference evidence="3 4" key="1">
    <citation type="submission" date="2021-03" db="EMBL/GenBank/DDBJ databases">
        <title>Paenibacillus artemisicola MWE-103 whole genome sequence.</title>
        <authorList>
            <person name="Ham Y.J."/>
        </authorList>
    </citation>
    <scope>NUCLEOTIDE SEQUENCE [LARGE SCALE GENOMIC DNA]</scope>
    <source>
        <strain evidence="3 4">MWE-103</strain>
    </source>
</reference>
<dbReference type="EMBL" id="JAGGDJ010000022">
    <property type="protein sequence ID" value="MBO7746713.1"/>
    <property type="molecule type" value="Genomic_DNA"/>
</dbReference>
<feature type="transmembrane region" description="Helical" evidence="1">
    <location>
        <begin position="344"/>
        <end position="362"/>
    </location>
</feature>
<name>A0ABS3WEL0_9BACL</name>
<dbReference type="PANTHER" id="PTHR34978">
    <property type="entry name" value="POSSIBLE SENSOR-TRANSDUCER PROTEIN BLAR"/>
    <property type="match status" value="1"/>
</dbReference>
<organism evidence="3 4">
    <name type="scientific">Paenibacillus artemisiicola</name>
    <dbReference type="NCBI Taxonomy" id="1172618"/>
    <lineage>
        <taxon>Bacteria</taxon>
        <taxon>Bacillati</taxon>
        <taxon>Bacillota</taxon>
        <taxon>Bacilli</taxon>
        <taxon>Bacillales</taxon>
        <taxon>Paenibacillaceae</taxon>
        <taxon>Paenibacillus</taxon>
    </lineage>
</organism>